<evidence type="ECO:0008006" key="4">
    <source>
        <dbReference type="Google" id="ProtNLM"/>
    </source>
</evidence>
<evidence type="ECO:0000313" key="3">
    <source>
        <dbReference type="Proteomes" id="UP001498421"/>
    </source>
</evidence>
<dbReference type="EMBL" id="JAZAVK010000181">
    <property type="protein sequence ID" value="KAK7417673.1"/>
    <property type="molecule type" value="Genomic_DNA"/>
</dbReference>
<sequence length="241" mass="27568">MNNKLFYAPISNNPQRVLDVGTGTGIWAVDFADQYPSAEVIGTGISPIQSSWVPPMCKFELDDAQLVWTYPDNHFDFIHVRLMMGAIQDWDALYRQAYRCLKPGGWFEHMEYDPRVVSDDDSVGPESPWNQWGDIFLTAGKKLGRTFSVIIDSQNKRWIRDAGFENVDEMRLKLPLGTWPAKLDLKTVGRFNLHATEQGLEGFALYILTETHGWDVAEAQMYLATVRNELKNKSKHAFYEA</sequence>
<dbReference type="SUPFAM" id="SSF53335">
    <property type="entry name" value="S-adenosyl-L-methionine-dependent methyltransferases"/>
    <property type="match status" value="1"/>
</dbReference>
<evidence type="ECO:0000313" key="2">
    <source>
        <dbReference type="EMBL" id="KAK7417673.1"/>
    </source>
</evidence>
<proteinExistence type="inferred from homology"/>
<comment type="similarity">
    <text evidence="1">Belongs to the methyltransferase superfamily. LaeA methyltransferase family.</text>
</comment>
<dbReference type="Gene3D" id="3.40.50.150">
    <property type="entry name" value="Vaccinia Virus protein VP39"/>
    <property type="match status" value="1"/>
</dbReference>
<name>A0ABR1H961_9HYPO</name>
<dbReference type="Proteomes" id="UP001498421">
    <property type="component" value="Unassembled WGS sequence"/>
</dbReference>
<gene>
    <name evidence="2" type="ORF">QQZ08_011559</name>
</gene>
<dbReference type="Pfam" id="PF13489">
    <property type="entry name" value="Methyltransf_23"/>
    <property type="match status" value="1"/>
</dbReference>
<comment type="caution">
    <text evidence="2">The sequence shown here is derived from an EMBL/GenBank/DDBJ whole genome shotgun (WGS) entry which is preliminary data.</text>
</comment>
<reference evidence="2 3" key="1">
    <citation type="journal article" date="2025" name="Microbiol. Resour. Announc.">
        <title>Draft genome sequences for Neonectria magnoliae and Neonectria punicea, canker pathogens of Liriodendron tulipifera and Acer saccharum in West Virginia.</title>
        <authorList>
            <person name="Petronek H.M."/>
            <person name="Kasson M.T."/>
            <person name="Metheny A.M."/>
            <person name="Stauder C.M."/>
            <person name="Lovett B."/>
            <person name="Lynch S.C."/>
            <person name="Garnas J.R."/>
            <person name="Kasson L.R."/>
            <person name="Stajich J.E."/>
        </authorList>
    </citation>
    <scope>NUCLEOTIDE SEQUENCE [LARGE SCALE GENOMIC DNA]</scope>
    <source>
        <strain evidence="2 3">NRRL 64651</strain>
    </source>
</reference>
<dbReference type="InterPro" id="IPR029063">
    <property type="entry name" value="SAM-dependent_MTases_sf"/>
</dbReference>
<organism evidence="2 3">
    <name type="scientific">Neonectria magnoliae</name>
    <dbReference type="NCBI Taxonomy" id="2732573"/>
    <lineage>
        <taxon>Eukaryota</taxon>
        <taxon>Fungi</taxon>
        <taxon>Dikarya</taxon>
        <taxon>Ascomycota</taxon>
        <taxon>Pezizomycotina</taxon>
        <taxon>Sordariomycetes</taxon>
        <taxon>Hypocreomycetidae</taxon>
        <taxon>Hypocreales</taxon>
        <taxon>Nectriaceae</taxon>
        <taxon>Neonectria</taxon>
    </lineage>
</organism>
<protein>
    <recommendedName>
        <fullName evidence="4">S-adenosyl-L-methionine-dependent methyltransferase</fullName>
    </recommendedName>
</protein>
<accession>A0ABR1H961</accession>
<dbReference type="PANTHER" id="PTHR43591">
    <property type="entry name" value="METHYLTRANSFERASE"/>
    <property type="match status" value="1"/>
</dbReference>
<dbReference type="CDD" id="cd02440">
    <property type="entry name" value="AdoMet_MTases"/>
    <property type="match status" value="1"/>
</dbReference>
<dbReference type="PANTHER" id="PTHR43591:SF10">
    <property type="entry name" value="ABC TRANSMEMBRANE TYPE-1 DOMAIN-CONTAINING PROTEIN-RELATED"/>
    <property type="match status" value="1"/>
</dbReference>
<keyword evidence="3" id="KW-1185">Reference proteome</keyword>
<evidence type="ECO:0000256" key="1">
    <source>
        <dbReference type="ARBA" id="ARBA00038158"/>
    </source>
</evidence>